<evidence type="ECO:0000313" key="4">
    <source>
        <dbReference type="WBParaSite" id="HDID_0000190001-mRNA-1"/>
    </source>
</evidence>
<gene>
    <name evidence="2" type="ORF">HDID_LOCUS1901</name>
</gene>
<feature type="region of interest" description="Disordered" evidence="1">
    <location>
        <begin position="66"/>
        <end position="158"/>
    </location>
</feature>
<dbReference type="EMBL" id="UYSG01000404">
    <property type="protein sequence ID" value="VDL19362.1"/>
    <property type="molecule type" value="Genomic_DNA"/>
</dbReference>
<evidence type="ECO:0000313" key="2">
    <source>
        <dbReference type="EMBL" id="VDL19362.1"/>
    </source>
</evidence>
<feature type="compositionally biased region" description="Polar residues" evidence="1">
    <location>
        <begin position="24"/>
        <end position="33"/>
    </location>
</feature>
<dbReference type="WBParaSite" id="HDID_0000190001-mRNA-1">
    <property type="protein sequence ID" value="HDID_0000190001-mRNA-1"/>
    <property type="gene ID" value="HDID_0000190001"/>
</dbReference>
<organism evidence="4">
    <name type="scientific">Hymenolepis diminuta</name>
    <name type="common">Rat tapeworm</name>
    <dbReference type="NCBI Taxonomy" id="6216"/>
    <lineage>
        <taxon>Eukaryota</taxon>
        <taxon>Metazoa</taxon>
        <taxon>Spiralia</taxon>
        <taxon>Lophotrochozoa</taxon>
        <taxon>Platyhelminthes</taxon>
        <taxon>Cestoda</taxon>
        <taxon>Eucestoda</taxon>
        <taxon>Cyclophyllidea</taxon>
        <taxon>Hymenolepididae</taxon>
        <taxon>Hymenolepis</taxon>
    </lineage>
</organism>
<evidence type="ECO:0000313" key="3">
    <source>
        <dbReference type="Proteomes" id="UP000274504"/>
    </source>
</evidence>
<protein>
    <submittedName>
        <fullName evidence="4">SUMO specific peptidase 6</fullName>
    </submittedName>
</protein>
<feature type="compositionally biased region" description="Basic and acidic residues" evidence="1">
    <location>
        <begin position="1"/>
        <end position="18"/>
    </location>
</feature>
<name>A0A0R3SBM9_HYMDI</name>
<accession>A0A0R3SBM9</accession>
<reference evidence="4" key="1">
    <citation type="submission" date="2017-02" db="UniProtKB">
        <authorList>
            <consortium name="WormBaseParasite"/>
        </authorList>
    </citation>
    <scope>IDENTIFICATION</scope>
</reference>
<dbReference type="Proteomes" id="UP000274504">
    <property type="component" value="Unassembled WGS sequence"/>
</dbReference>
<reference evidence="2 3" key="2">
    <citation type="submission" date="2018-11" db="EMBL/GenBank/DDBJ databases">
        <authorList>
            <consortium name="Pathogen Informatics"/>
        </authorList>
    </citation>
    <scope>NUCLEOTIDE SEQUENCE [LARGE SCALE GENOMIC DNA]</scope>
</reference>
<dbReference type="OrthoDB" id="10538087at2759"/>
<dbReference type="AlphaFoldDB" id="A0A0R3SBM9"/>
<sequence length="158" mass="17692">MDTRGDVLKKNKKSPGEKRIRRTIQFNPDTTGLDSRGRKLKWSGDLSKVQVNLNNIFVKNAVSFAPTIRIHPPSSTSQDSASKKDKTSESTESPLAKFCNPEECRTQHHKHKQDCSKYPPEPTVCSPGQDEEKTEEESEESSLPQRSASNSKSESQCD</sequence>
<evidence type="ECO:0000256" key="1">
    <source>
        <dbReference type="SAM" id="MobiDB-lite"/>
    </source>
</evidence>
<feature type="compositionally biased region" description="Polar residues" evidence="1">
    <location>
        <begin position="143"/>
        <end position="158"/>
    </location>
</feature>
<feature type="region of interest" description="Disordered" evidence="1">
    <location>
        <begin position="1"/>
        <end position="38"/>
    </location>
</feature>
<proteinExistence type="predicted"/>